<evidence type="ECO:0000313" key="1">
    <source>
        <dbReference type="EMBL" id="QTD51881.1"/>
    </source>
</evidence>
<name>A0A8A4TS78_SULCO</name>
<gene>
    <name evidence="1" type="ORF">J3U87_05365</name>
</gene>
<proteinExistence type="predicted"/>
<reference evidence="1" key="1">
    <citation type="submission" date="2021-03" db="EMBL/GenBank/DDBJ databases">
        <title>Acanthopleuribacteraceae sp. M133.</title>
        <authorList>
            <person name="Wang G."/>
        </authorList>
    </citation>
    <scope>NUCLEOTIDE SEQUENCE</scope>
    <source>
        <strain evidence="1">M133</strain>
    </source>
</reference>
<keyword evidence="2" id="KW-1185">Reference proteome</keyword>
<dbReference type="RefSeq" id="WP_237381998.1">
    <property type="nucleotide sequence ID" value="NZ_CP071793.1"/>
</dbReference>
<sequence>MNRCCLVLGLRWMIVLAGSLTFLVGQNGAPAPKRVVEGRVLTSETLPALRMAVADGFTYVGSFSFTLKGIAFGTRYVFVEADRNRHVKRLVIAQFEGFLPGNDHRYNYDLSSAEPMAGYRFRGNPYAFSNHYEATHNPKNEAALTVRFLREKGYTFDDIWRMYRWLTVPDAAKRHELILFYVEPEPDAAKTIADFYGSDDRETPYWKGFIGGLEKRARKAWTLSTLDAR</sequence>
<protein>
    <submittedName>
        <fullName evidence="1">Uncharacterized protein</fullName>
    </submittedName>
</protein>
<accession>A0A8A4TS78</accession>
<dbReference type="Proteomes" id="UP000663929">
    <property type="component" value="Chromosome"/>
</dbReference>
<organism evidence="1 2">
    <name type="scientific">Sulfidibacter corallicola</name>
    <dbReference type="NCBI Taxonomy" id="2818388"/>
    <lineage>
        <taxon>Bacteria</taxon>
        <taxon>Pseudomonadati</taxon>
        <taxon>Acidobacteriota</taxon>
        <taxon>Holophagae</taxon>
        <taxon>Acanthopleuribacterales</taxon>
        <taxon>Acanthopleuribacteraceae</taxon>
        <taxon>Sulfidibacter</taxon>
    </lineage>
</organism>
<dbReference type="EMBL" id="CP071793">
    <property type="protein sequence ID" value="QTD51881.1"/>
    <property type="molecule type" value="Genomic_DNA"/>
</dbReference>
<evidence type="ECO:0000313" key="2">
    <source>
        <dbReference type="Proteomes" id="UP000663929"/>
    </source>
</evidence>
<dbReference type="KEGG" id="scor:J3U87_05365"/>
<dbReference type="AlphaFoldDB" id="A0A8A4TS78"/>